<organism evidence="2 3">
    <name type="scientific">Prevotella pallens</name>
    <dbReference type="NCBI Taxonomy" id="60133"/>
    <lineage>
        <taxon>Bacteria</taxon>
        <taxon>Pseudomonadati</taxon>
        <taxon>Bacteroidota</taxon>
        <taxon>Bacteroidia</taxon>
        <taxon>Bacteroidales</taxon>
        <taxon>Prevotellaceae</taxon>
        <taxon>Prevotella</taxon>
    </lineage>
</organism>
<sequence length="152" mass="17338">MHSLPSCLEIIYRLTRELIGCKDDIHTPVPLKASQLFVVCVLTASQQSEHHHLNVIKSKSKFKCKSPCENNYKKTRGYQLLYIIMRTALLDELLCNEKLLCLFCLFYFSSFSAFIVTWIWLPDFNTVLAMFPNVCGVIAFITASKPLALSTP</sequence>
<feature type="transmembrane region" description="Helical" evidence="1">
    <location>
        <begin position="99"/>
        <end position="121"/>
    </location>
</feature>
<proteinExistence type="predicted"/>
<comment type="caution">
    <text evidence="2">The sequence shown here is derived from an EMBL/GenBank/DDBJ whole genome shotgun (WGS) entry which is preliminary data.</text>
</comment>
<protein>
    <submittedName>
        <fullName evidence="2">Uncharacterized protein</fullName>
    </submittedName>
</protein>
<accession>A0ABX9DTR7</accession>
<reference evidence="2 3" key="1">
    <citation type="submission" date="2018-06" db="EMBL/GenBank/DDBJ databases">
        <title>Genomic Encyclopedia of Archaeal and Bacterial Type Strains, Phase II (KMG-II): from individual species to whole genera.</title>
        <authorList>
            <person name="Goeker M."/>
        </authorList>
    </citation>
    <scope>NUCLEOTIDE SEQUENCE [LARGE SCALE GENOMIC DNA]</scope>
    <source>
        <strain evidence="2 3">DSM 18710</strain>
    </source>
</reference>
<gene>
    <name evidence="2" type="ORF">BC673_101130</name>
</gene>
<name>A0ABX9DTR7_9BACT</name>
<dbReference type="EMBL" id="QLTQ01000001">
    <property type="protein sequence ID" value="RAS48586.1"/>
    <property type="molecule type" value="Genomic_DNA"/>
</dbReference>
<dbReference type="Proteomes" id="UP000249852">
    <property type="component" value="Unassembled WGS sequence"/>
</dbReference>
<evidence type="ECO:0000256" key="1">
    <source>
        <dbReference type="SAM" id="Phobius"/>
    </source>
</evidence>
<keyword evidence="1" id="KW-1133">Transmembrane helix</keyword>
<keyword evidence="1" id="KW-0812">Transmembrane</keyword>
<keyword evidence="3" id="KW-1185">Reference proteome</keyword>
<evidence type="ECO:0000313" key="3">
    <source>
        <dbReference type="Proteomes" id="UP000249852"/>
    </source>
</evidence>
<feature type="transmembrane region" description="Helical" evidence="1">
    <location>
        <begin position="127"/>
        <end position="148"/>
    </location>
</feature>
<keyword evidence="1" id="KW-0472">Membrane</keyword>
<evidence type="ECO:0000313" key="2">
    <source>
        <dbReference type="EMBL" id="RAS48586.1"/>
    </source>
</evidence>